<evidence type="ECO:0000313" key="1">
    <source>
        <dbReference type="EMBL" id="GAI40204.1"/>
    </source>
</evidence>
<accession>X1QAA6</accession>
<proteinExistence type="predicted"/>
<protein>
    <submittedName>
        <fullName evidence="1">Uncharacterized protein</fullName>
    </submittedName>
</protein>
<gene>
    <name evidence="1" type="ORF">S06H3_40779</name>
</gene>
<dbReference type="AlphaFoldDB" id="X1QAA6"/>
<name>X1QAA6_9ZZZZ</name>
<organism evidence="1">
    <name type="scientific">marine sediment metagenome</name>
    <dbReference type="NCBI Taxonomy" id="412755"/>
    <lineage>
        <taxon>unclassified sequences</taxon>
        <taxon>metagenomes</taxon>
        <taxon>ecological metagenomes</taxon>
    </lineage>
</organism>
<sequence>MTMNGWDKTRIEKELLLTVELLMKRRTALANLTYKRTRKEVRRTWLDIRLAQLEAPIIKEVCEAVNENGKPMFPNESLRKAEIETRLAKDPEIGPLTRKAGLYQKLSISDLRYDEAIISLEVKHYEAIERILFHALEKE</sequence>
<comment type="caution">
    <text evidence="1">The sequence shown here is derived from an EMBL/GenBank/DDBJ whole genome shotgun (WGS) entry which is preliminary data.</text>
</comment>
<reference evidence="1" key="1">
    <citation type="journal article" date="2014" name="Front. Microbiol.">
        <title>High frequency of phylogenetically diverse reductive dehalogenase-homologous genes in deep subseafloor sedimentary metagenomes.</title>
        <authorList>
            <person name="Kawai M."/>
            <person name="Futagami T."/>
            <person name="Toyoda A."/>
            <person name="Takaki Y."/>
            <person name="Nishi S."/>
            <person name="Hori S."/>
            <person name="Arai W."/>
            <person name="Tsubouchi T."/>
            <person name="Morono Y."/>
            <person name="Uchiyama I."/>
            <person name="Ito T."/>
            <person name="Fujiyama A."/>
            <person name="Inagaki F."/>
            <person name="Takami H."/>
        </authorList>
    </citation>
    <scope>NUCLEOTIDE SEQUENCE</scope>
    <source>
        <strain evidence="1">Expedition CK06-06</strain>
    </source>
</reference>
<dbReference type="EMBL" id="BARV01025059">
    <property type="protein sequence ID" value="GAI40204.1"/>
    <property type="molecule type" value="Genomic_DNA"/>
</dbReference>